<feature type="non-terminal residue" evidence="1">
    <location>
        <position position="279"/>
    </location>
</feature>
<organism evidence="1 2">
    <name type="scientific">candidate division WWE3 bacterium</name>
    <dbReference type="NCBI Taxonomy" id="2053526"/>
    <lineage>
        <taxon>Bacteria</taxon>
        <taxon>Katanobacteria</taxon>
    </lineage>
</organism>
<gene>
    <name evidence="1" type="ORF">DEP93_04420</name>
</gene>
<evidence type="ECO:0000313" key="2">
    <source>
        <dbReference type="Proteomes" id="UP000263336"/>
    </source>
</evidence>
<name>A0A3D0ZSI4_UNCKA</name>
<dbReference type="AlphaFoldDB" id="A0A3D0ZSI4"/>
<reference evidence="1 2" key="1">
    <citation type="journal article" date="2018" name="Nat. Biotechnol.">
        <title>A standardized bacterial taxonomy based on genome phylogeny substantially revises the tree of life.</title>
        <authorList>
            <person name="Parks D.H."/>
            <person name="Chuvochina M."/>
            <person name="Waite D.W."/>
            <person name="Rinke C."/>
            <person name="Skarshewski A."/>
            <person name="Chaumeil P.A."/>
            <person name="Hugenholtz P."/>
        </authorList>
    </citation>
    <scope>NUCLEOTIDE SEQUENCE [LARGE SCALE GENOMIC DNA]</scope>
    <source>
        <strain evidence="1">UBA11701</strain>
    </source>
</reference>
<dbReference type="EMBL" id="DOZN01000028">
    <property type="protein sequence ID" value="HCC42678.1"/>
    <property type="molecule type" value="Genomic_DNA"/>
</dbReference>
<sequence length="279" mass="30928">MNNSEILVQKVSTVVFVDTKTRALKLSAASATVVNPDGVPQVVLRFAADLGTLHQLKTGPVQGYERFSFEGMHLLVPEEGYTAQSSAGFVEHLLPYNRCGLCQTVAVVGLAGFPWMKKPALRPIKPFLAVIYRQEVSIRAVSSHGNSNPWTANAARVGIKAMNRFYPDRGFIMEGQSDETRVYELYTAPDVLKERGEFHPSFEEEHRQDVVGPNQVILTALWANARGDREVFLRDIVRVATASAFGLEWGKYVPSLKILDRVYGTGFLEKALAETLSLD</sequence>
<proteinExistence type="predicted"/>
<dbReference type="Proteomes" id="UP000263336">
    <property type="component" value="Unassembled WGS sequence"/>
</dbReference>
<comment type="caution">
    <text evidence="1">The sequence shown here is derived from an EMBL/GenBank/DDBJ whole genome shotgun (WGS) entry which is preliminary data.</text>
</comment>
<protein>
    <submittedName>
        <fullName evidence="1">Uncharacterized protein</fullName>
    </submittedName>
</protein>
<accession>A0A3D0ZSI4</accession>
<evidence type="ECO:0000313" key="1">
    <source>
        <dbReference type="EMBL" id="HCC42678.1"/>
    </source>
</evidence>